<accession>A0A7E4VEV1</accession>
<keyword evidence="1" id="KW-0732">Signal</keyword>
<evidence type="ECO:0000313" key="2">
    <source>
        <dbReference type="Proteomes" id="UP000492821"/>
    </source>
</evidence>
<reference evidence="2" key="1">
    <citation type="journal article" date="2013" name="Genetics">
        <title>The draft genome and transcriptome of Panagrellus redivivus are shaped by the harsh demands of a free-living lifestyle.</title>
        <authorList>
            <person name="Srinivasan J."/>
            <person name="Dillman A.R."/>
            <person name="Macchietto M.G."/>
            <person name="Heikkinen L."/>
            <person name="Lakso M."/>
            <person name="Fracchia K.M."/>
            <person name="Antoshechkin I."/>
            <person name="Mortazavi A."/>
            <person name="Wong G."/>
            <person name="Sternberg P.W."/>
        </authorList>
    </citation>
    <scope>NUCLEOTIDE SEQUENCE [LARGE SCALE GENOMIC DNA]</scope>
    <source>
        <strain evidence="2">MT8872</strain>
    </source>
</reference>
<dbReference type="WBParaSite" id="Pan_g20060.t1">
    <property type="protein sequence ID" value="Pan_g20060.t1"/>
    <property type="gene ID" value="Pan_g20060"/>
</dbReference>
<reference evidence="3" key="2">
    <citation type="submission" date="2020-10" db="UniProtKB">
        <authorList>
            <consortium name="WormBaseParasite"/>
        </authorList>
    </citation>
    <scope>IDENTIFICATION</scope>
</reference>
<evidence type="ECO:0000256" key="1">
    <source>
        <dbReference type="SAM" id="SignalP"/>
    </source>
</evidence>
<feature type="chain" id="PRO_5029008086" evidence="1">
    <location>
        <begin position="18"/>
        <end position="174"/>
    </location>
</feature>
<feature type="signal peptide" evidence="1">
    <location>
        <begin position="1"/>
        <end position="17"/>
    </location>
</feature>
<protein>
    <submittedName>
        <fullName evidence="3">CUB domain-containing protein</fullName>
    </submittedName>
</protein>
<organism evidence="2 3">
    <name type="scientific">Panagrellus redivivus</name>
    <name type="common">Microworm</name>
    <dbReference type="NCBI Taxonomy" id="6233"/>
    <lineage>
        <taxon>Eukaryota</taxon>
        <taxon>Metazoa</taxon>
        <taxon>Ecdysozoa</taxon>
        <taxon>Nematoda</taxon>
        <taxon>Chromadorea</taxon>
        <taxon>Rhabditida</taxon>
        <taxon>Tylenchina</taxon>
        <taxon>Panagrolaimomorpha</taxon>
        <taxon>Panagrolaimoidea</taxon>
        <taxon>Panagrolaimidae</taxon>
        <taxon>Panagrellus</taxon>
    </lineage>
</organism>
<dbReference type="AlphaFoldDB" id="A0A7E4VEV1"/>
<dbReference type="Proteomes" id="UP000492821">
    <property type="component" value="Unassembled WGS sequence"/>
</dbReference>
<sequence length="174" mass="18771">MTNYLILIILILPALKADDSNVKYTDGGAVITGLGLFELNNPDPLTFEYDNIASCIGEFLICYKSLDPYPASEKVCGQGYQGISVDLQLKLMSGFRHSAVDSKTRFTFEKLSPYAKPPDISDGLFHYRVITLPTGCTIKILGATDPNSTTPATDSLKTAKLIIYILAGAAGAIL</sequence>
<keyword evidence="2" id="KW-1185">Reference proteome</keyword>
<name>A0A7E4VEV1_PANRE</name>
<evidence type="ECO:0000313" key="3">
    <source>
        <dbReference type="WBParaSite" id="Pan_g20060.t1"/>
    </source>
</evidence>
<proteinExistence type="predicted"/>